<keyword evidence="2" id="KW-1185">Reference proteome</keyword>
<protein>
    <submittedName>
        <fullName evidence="1">Uncharacterized protein</fullName>
    </submittedName>
</protein>
<evidence type="ECO:0000313" key="1">
    <source>
        <dbReference type="EMBL" id="NML35077.1"/>
    </source>
</evidence>
<comment type="caution">
    <text evidence="1">The sequence shown here is derived from an EMBL/GenBank/DDBJ whole genome shotgun (WGS) entry which is preliminary data.</text>
</comment>
<dbReference type="EMBL" id="JABBFZ010000029">
    <property type="protein sequence ID" value="NML35077.1"/>
    <property type="molecule type" value="Genomic_DNA"/>
</dbReference>
<organism evidence="1 2">
    <name type="scientific">Paraburkholderia antibiotica</name>
    <dbReference type="NCBI Taxonomy" id="2728839"/>
    <lineage>
        <taxon>Bacteria</taxon>
        <taxon>Pseudomonadati</taxon>
        <taxon>Pseudomonadota</taxon>
        <taxon>Betaproteobacteria</taxon>
        <taxon>Burkholderiales</taxon>
        <taxon>Burkholderiaceae</taxon>
        <taxon>Paraburkholderia</taxon>
    </lineage>
</organism>
<gene>
    <name evidence="1" type="ORF">HHL14_30165</name>
</gene>
<reference evidence="1 2" key="1">
    <citation type="submission" date="2020-04" db="EMBL/GenBank/DDBJ databases">
        <title>Paraburkholderia sp. G-4-1-8 isolated from soil.</title>
        <authorList>
            <person name="Dahal R.H."/>
        </authorList>
    </citation>
    <scope>NUCLEOTIDE SEQUENCE [LARGE SCALE GENOMIC DNA]</scope>
    <source>
        <strain evidence="1 2">G-4-1-8</strain>
    </source>
</reference>
<accession>A0A7Y0A219</accession>
<dbReference type="AlphaFoldDB" id="A0A7Y0A219"/>
<sequence length="59" mass="6940">MNIIIALLQKISDLFASPHLPMDSDYSFEARSRESKRKRKALATLFHIEQSDYDIEQRD</sequence>
<name>A0A7Y0A219_9BURK</name>
<evidence type="ECO:0000313" key="2">
    <source>
        <dbReference type="Proteomes" id="UP000583127"/>
    </source>
</evidence>
<dbReference type="Proteomes" id="UP000583127">
    <property type="component" value="Unassembled WGS sequence"/>
</dbReference>
<dbReference type="RefSeq" id="WP_169501261.1">
    <property type="nucleotide sequence ID" value="NZ_JABBFZ010000029.1"/>
</dbReference>
<proteinExistence type="predicted"/>